<evidence type="ECO:0000313" key="2">
    <source>
        <dbReference type="Proteomes" id="UP001497535"/>
    </source>
</evidence>
<proteinExistence type="predicted"/>
<dbReference type="Proteomes" id="UP001497535">
    <property type="component" value="Unassembled WGS sequence"/>
</dbReference>
<name>A0ACB0YT84_MELEN</name>
<keyword evidence="2" id="KW-1185">Reference proteome</keyword>
<evidence type="ECO:0000313" key="1">
    <source>
        <dbReference type="EMBL" id="CAK5061816.1"/>
    </source>
</evidence>
<gene>
    <name evidence="1" type="ORF">MENTE1834_LOCUS16335</name>
</gene>
<protein>
    <submittedName>
        <fullName evidence="1">Uncharacterized protein</fullName>
    </submittedName>
</protein>
<accession>A0ACB0YT84</accession>
<dbReference type="EMBL" id="CAVMJV010000018">
    <property type="protein sequence ID" value="CAK5061816.1"/>
    <property type="molecule type" value="Genomic_DNA"/>
</dbReference>
<comment type="caution">
    <text evidence="1">The sequence shown here is derived from an EMBL/GenBank/DDBJ whole genome shotgun (WGS) entry which is preliminary data.</text>
</comment>
<organism evidence="1 2">
    <name type="scientific">Meloidogyne enterolobii</name>
    <name type="common">Root-knot nematode worm</name>
    <name type="synonym">Meloidogyne mayaguensis</name>
    <dbReference type="NCBI Taxonomy" id="390850"/>
    <lineage>
        <taxon>Eukaryota</taxon>
        <taxon>Metazoa</taxon>
        <taxon>Ecdysozoa</taxon>
        <taxon>Nematoda</taxon>
        <taxon>Chromadorea</taxon>
        <taxon>Rhabditida</taxon>
        <taxon>Tylenchina</taxon>
        <taxon>Tylenchomorpha</taxon>
        <taxon>Tylenchoidea</taxon>
        <taxon>Meloidogynidae</taxon>
        <taxon>Meloidogyninae</taxon>
        <taxon>Meloidogyne</taxon>
    </lineage>
</organism>
<sequence length="86" mass="10272">MEKEKSNGRSQVCLVFFQCYFLVVKNAQRFIYEFKIQLTLYKVFLALNLYFIVSSDWKNGKRLRSSPIKIKIWIFKKGIFKFSSAT</sequence>
<reference evidence="1" key="1">
    <citation type="submission" date="2023-11" db="EMBL/GenBank/DDBJ databases">
        <authorList>
            <person name="Poullet M."/>
        </authorList>
    </citation>
    <scope>NUCLEOTIDE SEQUENCE</scope>
    <source>
        <strain evidence="1">E1834</strain>
    </source>
</reference>